<organism evidence="1 2">
    <name type="scientific">Caerostris extrusa</name>
    <name type="common">Bark spider</name>
    <name type="synonym">Caerostris bankana</name>
    <dbReference type="NCBI Taxonomy" id="172846"/>
    <lineage>
        <taxon>Eukaryota</taxon>
        <taxon>Metazoa</taxon>
        <taxon>Ecdysozoa</taxon>
        <taxon>Arthropoda</taxon>
        <taxon>Chelicerata</taxon>
        <taxon>Arachnida</taxon>
        <taxon>Araneae</taxon>
        <taxon>Araneomorphae</taxon>
        <taxon>Entelegynae</taxon>
        <taxon>Araneoidea</taxon>
        <taxon>Araneidae</taxon>
        <taxon>Caerostris</taxon>
    </lineage>
</organism>
<gene>
    <name evidence="1" type="ORF">CEXT_361351</name>
</gene>
<sequence length="112" mass="12045">MPGEVPIKGVLVDTMDAITPSYLLTAVYRANFFGQFLLASFLAKTLSGEVGSLTDRNGRFNSLISINSRLPSQILGPIFCGIIPRQDPVWEVGSIILLSMPPSGEESVTDST</sequence>
<protein>
    <submittedName>
        <fullName evidence="1">Uncharacterized protein</fullName>
    </submittedName>
</protein>
<evidence type="ECO:0000313" key="2">
    <source>
        <dbReference type="Proteomes" id="UP001054945"/>
    </source>
</evidence>
<comment type="caution">
    <text evidence="1">The sequence shown here is derived from an EMBL/GenBank/DDBJ whole genome shotgun (WGS) entry which is preliminary data.</text>
</comment>
<dbReference type="AlphaFoldDB" id="A0AAV4T2J8"/>
<dbReference type="EMBL" id="BPLR01010402">
    <property type="protein sequence ID" value="GIY39092.1"/>
    <property type="molecule type" value="Genomic_DNA"/>
</dbReference>
<name>A0AAV4T2J8_CAEEX</name>
<accession>A0AAV4T2J8</accession>
<dbReference type="Proteomes" id="UP001054945">
    <property type="component" value="Unassembled WGS sequence"/>
</dbReference>
<reference evidence="1 2" key="1">
    <citation type="submission" date="2021-06" db="EMBL/GenBank/DDBJ databases">
        <title>Caerostris extrusa draft genome.</title>
        <authorList>
            <person name="Kono N."/>
            <person name="Arakawa K."/>
        </authorList>
    </citation>
    <scope>NUCLEOTIDE SEQUENCE [LARGE SCALE GENOMIC DNA]</scope>
</reference>
<proteinExistence type="predicted"/>
<evidence type="ECO:0000313" key="1">
    <source>
        <dbReference type="EMBL" id="GIY39092.1"/>
    </source>
</evidence>
<keyword evidence="2" id="KW-1185">Reference proteome</keyword>